<dbReference type="CDD" id="cd01389">
    <property type="entry name" value="HMG-box_ROX1-like"/>
    <property type="match status" value="1"/>
</dbReference>
<dbReference type="InterPro" id="IPR051356">
    <property type="entry name" value="SOX/SOX-like_TF"/>
</dbReference>
<dbReference type="AlphaFoldDB" id="A0A0D2MYZ9"/>
<name>A0A0D2MYZ9_HYPSF</name>
<dbReference type="PANTHER" id="PTHR45789">
    <property type="entry name" value="FI18025P1"/>
    <property type="match status" value="1"/>
</dbReference>
<feature type="non-terminal residue" evidence="5">
    <location>
        <position position="79"/>
    </location>
</feature>
<keyword evidence="6" id="KW-1185">Reference proteome</keyword>
<evidence type="ECO:0000256" key="3">
    <source>
        <dbReference type="PROSITE-ProRule" id="PRU00267"/>
    </source>
</evidence>
<evidence type="ECO:0000313" key="5">
    <source>
        <dbReference type="EMBL" id="KJA29343.1"/>
    </source>
</evidence>
<proteinExistence type="predicted"/>
<dbReference type="SUPFAM" id="SSF47095">
    <property type="entry name" value="HMG-box"/>
    <property type="match status" value="1"/>
</dbReference>
<protein>
    <recommendedName>
        <fullName evidence="4">HMG box domain-containing protein</fullName>
    </recommendedName>
</protein>
<feature type="DNA-binding region" description="HMG box" evidence="3">
    <location>
        <begin position="1"/>
        <end position="66"/>
    </location>
</feature>
<dbReference type="OrthoDB" id="6247875at2759"/>
<dbReference type="Gene3D" id="1.10.30.10">
    <property type="entry name" value="High mobility group box domain"/>
    <property type="match status" value="1"/>
</dbReference>
<dbReference type="SMART" id="SM00398">
    <property type="entry name" value="HMG"/>
    <property type="match status" value="1"/>
</dbReference>
<dbReference type="OMA" id="YKYSPVY"/>
<dbReference type="GO" id="GO:0000981">
    <property type="term" value="F:DNA-binding transcription factor activity, RNA polymerase II-specific"/>
    <property type="evidence" value="ECO:0007669"/>
    <property type="project" value="TreeGrafter"/>
</dbReference>
<sequence>IRRPRNAFMIFRSEFKIDKAVEKDHRNISKIVGSVWNSMPDPEKVVWTQRADQEKLEHMRKYPNYKFAPVVKKEKPLRR</sequence>
<reference evidence="6" key="1">
    <citation type="submission" date="2014-04" db="EMBL/GenBank/DDBJ databases">
        <title>Evolutionary Origins and Diversification of the Mycorrhizal Mutualists.</title>
        <authorList>
            <consortium name="DOE Joint Genome Institute"/>
            <consortium name="Mycorrhizal Genomics Consortium"/>
            <person name="Kohler A."/>
            <person name="Kuo A."/>
            <person name="Nagy L.G."/>
            <person name="Floudas D."/>
            <person name="Copeland A."/>
            <person name="Barry K.W."/>
            <person name="Cichocki N."/>
            <person name="Veneault-Fourrey C."/>
            <person name="LaButti K."/>
            <person name="Lindquist E.A."/>
            <person name="Lipzen A."/>
            <person name="Lundell T."/>
            <person name="Morin E."/>
            <person name="Murat C."/>
            <person name="Riley R."/>
            <person name="Ohm R."/>
            <person name="Sun H."/>
            <person name="Tunlid A."/>
            <person name="Henrissat B."/>
            <person name="Grigoriev I.V."/>
            <person name="Hibbett D.S."/>
            <person name="Martin F."/>
        </authorList>
    </citation>
    <scope>NUCLEOTIDE SEQUENCE [LARGE SCALE GENOMIC DNA]</scope>
    <source>
        <strain evidence="6">FD-334 SS-4</strain>
    </source>
</reference>
<feature type="domain" description="HMG box" evidence="4">
    <location>
        <begin position="1"/>
        <end position="66"/>
    </location>
</feature>
<keyword evidence="2 3" id="KW-0539">Nucleus</keyword>
<evidence type="ECO:0000256" key="1">
    <source>
        <dbReference type="ARBA" id="ARBA00023125"/>
    </source>
</evidence>
<dbReference type="InterPro" id="IPR009071">
    <property type="entry name" value="HMG_box_dom"/>
</dbReference>
<dbReference type="STRING" id="945553.A0A0D2MYZ9"/>
<dbReference type="Pfam" id="PF00505">
    <property type="entry name" value="HMG_box"/>
    <property type="match status" value="1"/>
</dbReference>
<evidence type="ECO:0000259" key="4">
    <source>
        <dbReference type="PROSITE" id="PS50118"/>
    </source>
</evidence>
<dbReference type="GO" id="GO:0005634">
    <property type="term" value="C:nucleus"/>
    <property type="evidence" value="ECO:0007669"/>
    <property type="project" value="UniProtKB-UniRule"/>
</dbReference>
<evidence type="ECO:0000313" key="6">
    <source>
        <dbReference type="Proteomes" id="UP000054270"/>
    </source>
</evidence>
<accession>A0A0D2MYZ9</accession>
<dbReference type="InterPro" id="IPR036910">
    <property type="entry name" value="HMG_box_dom_sf"/>
</dbReference>
<feature type="non-terminal residue" evidence="5">
    <location>
        <position position="1"/>
    </location>
</feature>
<keyword evidence="1 3" id="KW-0238">DNA-binding</keyword>
<dbReference type="EMBL" id="KN817519">
    <property type="protein sequence ID" value="KJA29343.1"/>
    <property type="molecule type" value="Genomic_DNA"/>
</dbReference>
<dbReference type="PANTHER" id="PTHR45789:SF2">
    <property type="entry name" value="FI18025P1"/>
    <property type="match status" value="1"/>
</dbReference>
<dbReference type="GO" id="GO:0000978">
    <property type="term" value="F:RNA polymerase II cis-regulatory region sequence-specific DNA binding"/>
    <property type="evidence" value="ECO:0007669"/>
    <property type="project" value="TreeGrafter"/>
</dbReference>
<gene>
    <name evidence="5" type="ORF">HYPSUDRAFT_110041</name>
</gene>
<evidence type="ECO:0000256" key="2">
    <source>
        <dbReference type="ARBA" id="ARBA00023242"/>
    </source>
</evidence>
<dbReference type="Proteomes" id="UP000054270">
    <property type="component" value="Unassembled WGS sequence"/>
</dbReference>
<organism evidence="5 6">
    <name type="scientific">Hypholoma sublateritium (strain FD-334 SS-4)</name>
    <dbReference type="NCBI Taxonomy" id="945553"/>
    <lineage>
        <taxon>Eukaryota</taxon>
        <taxon>Fungi</taxon>
        <taxon>Dikarya</taxon>
        <taxon>Basidiomycota</taxon>
        <taxon>Agaricomycotina</taxon>
        <taxon>Agaricomycetes</taxon>
        <taxon>Agaricomycetidae</taxon>
        <taxon>Agaricales</taxon>
        <taxon>Agaricineae</taxon>
        <taxon>Strophariaceae</taxon>
        <taxon>Hypholoma</taxon>
    </lineage>
</organism>
<dbReference type="PROSITE" id="PS50118">
    <property type="entry name" value="HMG_BOX_2"/>
    <property type="match status" value="1"/>
</dbReference>